<dbReference type="Proteomes" id="UP000634476">
    <property type="component" value="Unassembled WGS sequence"/>
</dbReference>
<dbReference type="InterPro" id="IPR050555">
    <property type="entry name" value="Bact_Solute-Bind_Prot2"/>
</dbReference>
<organism evidence="5 6">
    <name type="scientific">Planobispora takensis</name>
    <dbReference type="NCBI Taxonomy" id="1367882"/>
    <lineage>
        <taxon>Bacteria</taxon>
        <taxon>Bacillati</taxon>
        <taxon>Actinomycetota</taxon>
        <taxon>Actinomycetes</taxon>
        <taxon>Streptosporangiales</taxon>
        <taxon>Streptosporangiaceae</taxon>
        <taxon>Planobispora</taxon>
    </lineage>
</organism>
<evidence type="ECO:0000256" key="3">
    <source>
        <dbReference type="SAM" id="SignalP"/>
    </source>
</evidence>
<dbReference type="PANTHER" id="PTHR30036:SF1">
    <property type="entry name" value="D-XYLOSE-BINDING PERIPLASMIC PROTEIN"/>
    <property type="match status" value="1"/>
</dbReference>
<dbReference type="GO" id="GO:0030246">
    <property type="term" value="F:carbohydrate binding"/>
    <property type="evidence" value="ECO:0007669"/>
    <property type="project" value="TreeGrafter"/>
</dbReference>
<dbReference type="GO" id="GO:0030288">
    <property type="term" value="C:outer membrane-bounded periplasmic space"/>
    <property type="evidence" value="ECO:0007669"/>
    <property type="project" value="TreeGrafter"/>
</dbReference>
<evidence type="ECO:0000313" key="5">
    <source>
        <dbReference type="EMBL" id="GII02818.1"/>
    </source>
</evidence>
<keyword evidence="2 3" id="KW-0732">Signal</keyword>
<accession>A0A8J3SZ31</accession>
<dbReference type="EMBL" id="BOOK01000035">
    <property type="protein sequence ID" value="GII02818.1"/>
    <property type="molecule type" value="Genomic_DNA"/>
</dbReference>
<dbReference type="PANTHER" id="PTHR30036">
    <property type="entry name" value="D-XYLOSE-BINDING PERIPLASMIC PROTEIN"/>
    <property type="match status" value="1"/>
</dbReference>
<evidence type="ECO:0000256" key="2">
    <source>
        <dbReference type="ARBA" id="ARBA00022729"/>
    </source>
</evidence>
<dbReference type="Pfam" id="PF13407">
    <property type="entry name" value="Peripla_BP_4"/>
    <property type="match status" value="1"/>
</dbReference>
<keyword evidence="6" id="KW-1185">Reference proteome</keyword>
<dbReference type="PROSITE" id="PS51257">
    <property type="entry name" value="PROKAR_LIPOPROTEIN"/>
    <property type="match status" value="1"/>
</dbReference>
<evidence type="ECO:0000259" key="4">
    <source>
        <dbReference type="Pfam" id="PF13407"/>
    </source>
</evidence>
<gene>
    <name evidence="5" type="ORF">Pta02_48260</name>
</gene>
<name>A0A8J3SZ31_9ACTN</name>
<evidence type="ECO:0000313" key="6">
    <source>
        <dbReference type="Proteomes" id="UP000634476"/>
    </source>
</evidence>
<dbReference type="RefSeq" id="WP_239131183.1">
    <property type="nucleotide sequence ID" value="NZ_BOOK01000035.1"/>
</dbReference>
<dbReference type="InterPro" id="IPR028082">
    <property type="entry name" value="Peripla_BP_I"/>
</dbReference>
<sequence length="382" mass="39734">MKKFVVQRKAWATGCVALAVTFGMAACGTAGQSGGSDNDAATVAPSNTPGATGDAAGFKIGLLLPESKTARYEKFDRPYITEEIAALCPSCEVVYNNANQDPNQQQQQVDSMLTNNVKVLILDAVDAKAIASSVAKAKQQGVKVIAYDRLASGPVDGYISFDNMQVGKMQGQALLDELKKGGDPKRGPIVMINGSPTDPNAGDFKKGAHSVLDGQVTIGKEYDTPDWSPDQANTQAAGAFTALGADKVIGIYSANDGMAGGIARAMQNAGVAKDTPLTGQDAEIAGIQRILLGTQTMTIYKPIRPEAKAAAQMAFDLGSGKTVQGTGTVDNGSGSPIPAQIMQPIVVNKDNIKDTVVKDGFWKVEEICTADVQAACQSAGLS</sequence>
<evidence type="ECO:0000256" key="1">
    <source>
        <dbReference type="ARBA" id="ARBA00004196"/>
    </source>
</evidence>
<dbReference type="InterPro" id="IPR025997">
    <property type="entry name" value="SBP_2_dom"/>
</dbReference>
<feature type="domain" description="Periplasmic binding protein" evidence="4">
    <location>
        <begin position="60"/>
        <end position="321"/>
    </location>
</feature>
<reference evidence="5" key="1">
    <citation type="submission" date="2021-01" db="EMBL/GenBank/DDBJ databases">
        <title>Whole genome shotgun sequence of Planobispora takensis NBRC 109077.</title>
        <authorList>
            <person name="Komaki H."/>
            <person name="Tamura T."/>
        </authorList>
    </citation>
    <scope>NUCLEOTIDE SEQUENCE</scope>
    <source>
        <strain evidence="5">NBRC 109077</strain>
    </source>
</reference>
<feature type="signal peptide" evidence="3">
    <location>
        <begin position="1"/>
        <end position="25"/>
    </location>
</feature>
<feature type="chain" id="PRO_5035278457" evidence="3">
    <location>
        <begin position="26"/>
        <end position="382"/>
    </location>
</feature>
<comment type="caution">
    <text evidence="5">The sequence shown here is derived from an EMBL/GenBank/DDBJ whole genome shotgun (WGS) entry which is preliminary data.</text>
</comment>
<proteinExistence type="predicted"/>
<comment type="subcellular location">
    <subcellularLocation>
        <location evidence="1">Cell envelope</location>
    </subcellularLocation>
</comment>
<dbReference type="Gene3D" id="3.40.50.2300">
    <property type="match status" value="2"/>
</dbReference>
<protein>
    <submittedName>
        <fullName evidence="5">Solute-binding protein</fullName>
    </submittedName>
</protein>
<dbReference type="SUPFAM" id="SSF53822">
    <property type="entry name" value="Periplasmic binding protein-like I"/>
    <property type="match status" value="1"/>
</dbReference>
<dbReference type="AlphaFoldDB" id="A0A8J3SZ31"/>